<proteinExistence type="predicted"/>
<name>A0A9Q3GN69_9BASI</name>
<dbReference type="AlphaFoldDB" id="A0A9Q3GN69"/>
<evidence type="ECO:0000313" key="2">
    <source>
        <dbReference type="Proteomes" id="UP000765509"/>
    </source>
</evidence>
<reference evidence="1" key="1">
    <citation type="submission" date="2021-03" db="EMBL/GenBank/DDBJ databases">
        <title>Draft genome sequence of rust myrtle Austropuccinia psidii MF-1, a brazilian biotype.</title>
        <authorList>
            <person name="Quecine M.C."/>
            <person name="Pachon D.M.R."/>
            <person name="Bonatelli M.L."/>
            <person name="Correr F.H."/>
            <person name="Franceschini L.M."/>
            <person name="Leite T.F."/>
            <person name="Margarido G.R.A."/>
            <person name="Almeida C.A."/>
            <person name="Ferrarezi J.A."/>
            <person name="Labate C.A."/>
        </authorList>
    </citation>
    <scope>NUCLEOTIDE SEQUENCE</scope>
    <source>
        <strain evidence="1">MF-1</strain>
    </source>
</reference>
<dbReference type="Proteomes" id="UP000765509">
    <property type="component" value="Unassembled WGS sequence"/>
</dbReference>
<organism evidence="1 2">
    <name type="scientific">Austropuccinia psidii MF-1</name>
    <dbReference type="NCBI Taxonomy" id="1389203"/>
    <lineage>
        <taxon>Eukaryota</taxon>
        <taxon>Fungi</taxon>
        <taxon>Dikarya</taxon>
        <taxon>Basidiomycota</taxon>
        <taxon>Pucciniomycotina</taxon>
        <taxon>Pucciniomycetes</taxon>
        <taxon>Pucciniales</taxon>
        <taxon>Sphaerophragmiaceae</taxon>
        <taxon>Austropuccinia</taxon>
    </lineage>
</organism>
<dbReference type="EMBL" id="AVOT02003262">
    <property type="protein sequence ID" value="MBW0472975.1"/>
    <property type="molecule type" value="Genomic_DNA"/>
</dbReference>
<comment type="caution">
    <text evidence="1">The sequence shown here is derived from an EMBL/GenBank/DDBJ whole genome shotgun (WGS) entry which is preliminary data.</text>
</comment>
<accession>A0A9Q3GN69</accession>
<protein>
    <recommendedName>
        <fullName evidence="3">Transposase Tc1-like domain-containing protein</fullName>
    </recommendedName>
</protein>
<gene>
    <name evidence="1" type="ORF">O181_012690</name>
</gene>
<evidence type="ECO:0008006" key="3">
    <source>
        <dbReference type="Google" id="ProtNLM"/>
    </source>
</evidence>
<evidence type="ECO:0000313" key="1">
    <source>
        <dbReference type="EMBL" id="MBW0472975.1"/>
    </source>
</evidence>
<keyword evidence="2" id="KW-1185">Reference proteome</keyword>
<sequence length="112" mass="13104">MISGTWELCKPTKILNNKDCQDLDRFISKNRQANLDEIKQAIHKEVSPCTISKAINDLGKRSYIAPKKPYLRLLDFKRQLAFAHQFGHWTIQQLARIIWMDKLSFELGKKCD</sequence>